<accession>A0AAE9XS45</accession>
<keyword evidence="1" id="KW-1133">Transmembrane helix</keyword>
<dbReference type="Gene3D" id="1.20.1250.20">
    <property type="entry name" value="MFS general substrate transporter like domains"/>
    <property type="match status" value="2"/>
</dbReference>
<feature type="transmembrane region" description="Helical" evidence="1">
    <location>
        <begin position="23"/>
        <end position="43"/>
    </location>
</feature>
<feature type="transmembrane region" description="Helical" evidence="1">
    <location>
        <begin position="372"/>
        <end position="391"/>
    </location>
</feature>
<dbReference type="KEGG" id="gso:PH603_06015"/>
<proteinExistence type="predicted"/>
<dbReference type="InterPro" id="IPR010645">
    <property type="entry name" value="MFS_4"/>
</dbReference>
<feature type="transmembrane region" description="Helical" evidence="1">
    <location>
        <begin position="92"/>
        <end position="111"/>
    </location>
</feature>
<feature type="transmembrane region" description="Helical" evidence="1">
    <location>
        <begin position="262"/>
        <end position="278"/>
    </location>
</feature>
<evidence type="ECO:0000313" key="2">
    <source>
        <dbReference type="EMBL" id="WCL55312.1"/>
    </source>
</evidence>
<dbReference type="InterPro" id="IPR036259">
    <property type="entry name" value="MFS_trans_sf"/>
</dbReference>
<evidence type="ECO:0000313" key="3">
    <source>
        <dbReference type="Proteomes" id="UP001217500"/>
    </source>
</evidence>
<dbReference type="SUPFAM" id="SSF103473">
    <property type="entry name" value="MFS general substrate transporter"/>
    <property type="match status" value="1"/>
</dbReference>
<dbReference type="Pfam" id="PF06779">
    <property type="entry name" value="MFS_4"/>
    <property type="match status" value="1"/>
</dbReference>
<evidence type="ECO:0000256" key="1">
    <source>
        <dbReference type="SAM" id="Phobius"/>
    </source>
</evidence>
<dbReference type="RefSeq" id="WP_289505106.1">
    <property type="nucleotide sequence ID" value="NZ_CP116805.1"/>
</dbReference>
<dbReference type="AlphaFoldDB" id="A0AAE9XS45"/>
<organism evidence="2 3">
    <name type="scientific">Gimibacter soli</name>
    <dbReference type="NCBI Taxonomy" id="3024400"/>
    <lineage>
        <taxon>Bacteria</taxon>
        <taxon>Pseudomonadati</taxon>
        <taxon>Pseudomonadota</taxon>
        <taxon>Alphaproteobacteria</taxon>
        <taxon>Kordiimonadales</taxon>
        <taxon>Temperatibacteraceae</taxon>
        <taxon>Gimibacter</taxon>
    </lineage>
</organism>
<keyword evidence="1" id="KW-0472">Membrane</keyword>
<feature type="transmembrane region" description="Helical" evidence="1">
    <location>
        <begin position="218"/>
        <end position="242"/>
    </location>
</feature>
<protein>
    <submittedName>
        <fullName evidence="2">YbfB/YjiJ family MFS transporter</fullName>
    </submittedName>
</protein>
<feature type="transmembrane region" description="Helical" evidence="1">
    <location>
        <begin position="307"/>
        <end position="328"/>
    </location>
</feature>
<feature type="transmembrane region" description="Helical" evidence="1">
    <location>
        <begin position="150"/>
        <end position="170"/>
    </location>
</feature>
<dbReference type="Proteomes" id="UP001217500">
    <property type="component" value="Chromosome"/>
</dbReference>
<feature type="transmembrane region" description="Helical" evidence="1">
    <location>
        <begin position="176"/>
        <end position="197"/>
    </location>
</feature>
<dbReference type="EMBL" id="CP116805">
    <property type="protein sequence ID" value="WCL55312.1"/>
    <property type="molecule type" value="Genomic_DNA"/>
</dbReference>
<sequence>MSDGVTLTAQPSLFAGPRANPDGFWAAIMLAFLTTAGLFYVNIMPAIVSGLVDGMGASPDRAGYVGAANMYGSAVGALAAVFAASRLPWRKAAFVALVLLVGIDGISALQTSVTPLIAIRACHGLVGGFLIGVGFTVIARTASPDRSFGMLLVVQYGLGGLGLRFLPGLVQTGGTAVLFEALTAFSLVTLVMLPFLAPYPPRPKAIEGEAAAPGVPKLPAFLALLAVFLFQGGNMAVMAYVIELGRAKGLELGWISNALSEANWIAILGAVAVYAVGARFGRMKPLMIGLAVTLVGMGLFYRSDVAAFFYAANVVTGLTWAFLIPYLLGQCAAFDTHGQMAALSGFFSKMGLASGPMIAALVVGGSAHYEPILHLAIVALVLCAVAAFLPARLLDRAAASRQGTES</sequence>
<name>A0AAE9XS45_9PROT</name>
<feature type="transmembrane region" description="Helical" evidence="1">
    <location>
        <begin position="340"/>
        <end position="366"/>
    </location>
</feature>
<feature type="transmembrane region" description="Helical" evidence="1">
    <location>
        <begin position="63"/>
        <end position="85"/>
    </location>
</feature>
<keyword evidence="1" id="KW-0812">Transmembrane</keyword>
<gene>
    <name evidence="2" type="ORF">PH603_06015</name>
</gene>
<feature type="transmembrane region" description="Helical" evidence="1">
    <location>
        <begin position="117"/>
        <end position="138"/>
    </location>
</feature>
<reference evidence="2" key="1">
    <citation type="submission" date="2023-01" db="EMBL/GenBank/DDBJ databases">
        <title>The genome sequence of Kordiimonadaceae bacterium 6D33.</title>
        <authorList>
            <person name="Liu Y."/>
        </authorList>
    </citation>
    <scope>NUCLEOTIDE SEQUENCE</scope>
    <source>
        <strain evidence="2">6D33</strain>
    </source>
</reference>
<keyword evidence="3" id="KW-1185">Reference proteome</keyword>